<protein>
    <submittedName>
        <fullName evidence="1">Uncharacterized protein P0702B09.11</fullName>
    </submittedName>
</protein>
<dbReference type="EMBL" id="AP003073">
    <property type="protein sequence ID" value="BAD68062.1"/>
    <property type="molecule type" value="Genomic_DNA"/>
</dbReference>
<reference evidence="1" key="1">
    <citation type="journal article" date="2002" name="Nature">
        <title>The genome sequence and structure of rice chromosome 1.</title>
        <authorList>
            <person name="Sasaki T."/>
            <person name="Matsumoto T."/>
            <person name="Yamamoto K."/>
            <person name="Sakata K."/>
            <person name="Baba T."/>
            <person name="Katayose Y."/>
            <person name="Wu J."/>
            <person name="Niimura Y."/>
            <person name="Cheng Z."/>
            <person name="Nagamura Y."/>
            <person name="Antonio B.A."/>
            <person name="Kanamori H."/>
            <person name="Hosokawa S."/>
            <person name="Masukawa M."/>
            <person name="Arikawa K."/>
            <person name="Chiden Y."/>
            <person name="Hayashi M."/>
            <person name="Okamoto M."/>
            <person name="Ando T."/>
            <person name="Aoki H."/>
            <person name="Arita K."/>
            <person name="Hamada M."/>
            <person name="Harada C."/>
            <person name="Hijishita S."/>
            <person name="Honda M."/>
            <person name="Ichikawa Y."/>
            <person name="Idonuma A."/>
            <person name="Iijima M."/>
            <person name="Ikeda M."/>
            <person name="Ikeno M."/>
            <person name="Itoh S."/>
            <person name="Itoh T."/>
            <person name="Itoh Y."/>
            <person name="Itoh Y."/>
            <person name="Iwabuchi A."/>
            <person name="Kamiya K."/>
            <person name="Karasawa W."/>
            <person name="Katagiri S."/>
            <person name="Kikuta A."/>
            <person name="Kobayashi N."/>
            <person name="Kono I."/>
            <person name="Machita K."/>
            <person name="Maehara T."/>
            <person name="Mizuno H."/>
            <person name="Mizubayashi T."/>
            <person name="Mukai Y."/>
            <person name="Nagasaki H."/>
            <person name="Nakashima M."/>
            <person name="Nakama Y."/>
            <person name="Nakamichi Y."/>
            <person name="Nakamura M."/>
            <person name="Namiki N."/>
            <person name="Negishi M."/>
            <person name="Ohta I."/>
            <person name="Ono N."/>
            <person name="Saji S."/>
            <person name="Sakai K."/>
            <person name="Shibata M."/>
            <person name="Shimokawa T."/>
            <person name="Shomura A."/>
            <person name="Song J."/>
            <person name="Takazaki Y."/>
            <person name="Terasawa K."/>
            <person name="Tsuji K."/>
            <person name="Waki K."/>
            <person name="Yamagata H."/>
            <person name="Yamane H."/>
            <person name="Yoshiki S."/>
            <person name="Yoshihara R."/>
            <person name="Yukawa K."/>
            <person name="Zhong H."/>
            <person name="Iwama H."/>
            <person name="Endo T."/>
            <person name="Ito H."/>
            <person name="Hahn J.H."/>
            <person name="Kim H.I."/>
            <person name="Eun M.Y."/>
            <person name="Yano M."/>
            <person name="Jiang J."/>
            <person name="Gojobori T."/>
        </authorList>
    </citation>
    <scope>NUCLEOTIDE SEQUENCE [LARGE SCALE GENOMIC DNA]</scope>
</reference>
<sequence length="80" mass="8846">MACRLASCVSVPRRTMATRWSAVGDTGRRARPARSISAESAVTSFAADRRVNYYAEPGETRNAIADVLTEETLRRTQREA</sequence>
<evidence type="ECO:0000313" key="1">
    <source>
        <dbReference type="EMBL" id="BAD68062.1"/>
    </source>
</evidence>
<organism evidence="1">
    <name type="scientific">Oryza sativa subsp. japonica</name>
    <name type="common">Rice</name>
    <dbReference type="NCBI Taxonomy" id="39947"/>
    <lineage>
        <taxon>Eukaryota</taxon>
        <taxon>Viridiplantae</taxon>
        <taxon>Streptophyta</taxon>
        <taxon>Embryophyta</taxon>
        <taxon>Tracheophyta</taxon>
        <taxon>Spermatophyta</taxon>
        <taxon>Magnoliopsida</taxon>
        <taxon>Liliopsida</taxon>
        <taxon>Poales</taxon>
        <taxon>Poaceae</taxon>
        <taxon>BOP clade</taxon>
        <taxon>Oryzoideae</taxon>
        <taxon>Oryzeae</taxon>
        <taxon>Oryzinae</taxon>
        <taxon>Oryza</taxon>
        <taxon>Oryza sativa</taxon>
    </lineage>
</organism>
<accession>Q5VR63</accession>
<dbReference type="Proteomes" id="UP000817658">
    <property type="component" value="Chromosome 1"/>
</dbReference>
<gene>
    <name evidence="1" type="primary">P0702B09.11</name>
</gene>
<dbReference type="AlphaFoldDB" id="Q5VR63"/>
<proteinExistence type="predicted"/>
<name>Q5VR63_ORYSJ</name>